<protein>
    <submittedName>
        <fullName evidence="2">Uncharacterized protein</fullName>
    </submittedName>
</protein>
<dbReference type="EMBL" id="BSPC01000007">
    <property type="protein sequence ID" value="GLS17907.1"/>
    <property type="molecule type" value="Genomic_DNA"/>
</dbReference>
<accession>A0ABQ6CHZ0</accession>
<comment type="caution">
    <text evidence="2">The sequence shown here is derived from an EMBL/GenBank/DDBJ whole genome shotgun (WGS) entry which is preliminary data.</text>
</comment>
<feature type="region of interest" description="Disordered" evidence="1">
    <location>
        <begin position="61"/>
        <end position="85"/>
    </location>
</feature>
<sequence length="306" mass="33942">MDDRQQWTYDAILARCKDLIPPLDLHKHIKHGTLVVSHSTLDGIDFWANDPADFEAELSGRAKRPDAGELPKPGECGTSFDATRTPRSANASMIGMRDDPTNWALEASLGATEGVGFREQWRPPPQPRPALLPQTQYGSKRISLGFGETGKRLTFTALHASVSKRKCNVHIDERGFVVNAPDGAIVTPTFWGHLANELLLKTKFRDWLNRKIGDNVIGALVVEVVNHLSLRFPDAENGFAGLEGKVNRIKGINDVEDIGKTFLPIGLTADLWHFKNSTVQANYYWHDGQQTLTLSWGGTFDKFGSK</sequence>
<organism evidence="2 3">
    <name type="scientific">Labrys miyagiensis</name>
    <dbReference type="NCBI Taxonomy" id="346912"/>
    <lineage>
        <taxon>Bacteria</taxon>
        <taxon>Pseudomonadati</taxon>
        <taxon>Pseudomonadota</taxon>
        <taxon>Alphaproteobacteria</taxon>
        <taxon>Hyphomicrobiales</taxon>
        <taxon>Xanthobacteraceae</taxon>
        <taxon>Labrys</taxon>
    </lineage>
</organism>
<reference evidence="3" key="1">
    <citation type="journal article" date="2019" name="Int. J. Syst. Evol. Microbiol.">
        <title>The Global Catalogue of Microorganisms (GCM) 10K type strain sequencing project: providing services to taxonomists for standard genome sequencing and annotation.</title>
        <authorList>
            <consortium name="The Broad Institute Genomics Platform"/>
            <consortium name="The Broad Institute Genome Sequencing Center for Infectious Disease"/>
            <person name="Wu L."/>
            <person name="Ma J."/>
        </authorList>
    </citation>
    <scope>NUCLEOTIDE SEQUENCE [LARGE SCALE GENOMIC DNA]</scope>
    <source>
        <strain evidence="3">NBRC 101365</strain>
    </source>
</reference>
<dbReference type="Proteomes" id="UP001156882">
    <property type="component" value="Unassembled WGS sequence"/>
</dbReference>
<evidence type="ECO:0000256" key="1">
    <source>
        <dbReference type="SAM" id="MobiDB-lite"/>
    </source>
</evidence>
<evidence type="ECO:0000313" key="2">
    <source>
        <dbReference type="EMBL" id="GLS17907.1"/>
    </source>
</evidence>
<keyword evidence="3" id="KW-1185">Reference proteome</keyword>
<dbReference type="RefSeq" id="WP_284310740.1">
    <property type="nucleotide sequence ID" value="NZ_BSPC01000007.1"/>
</dbReference>
<proteinExistence type="predicted"/>
<evidence type="ECO:0000313" key="3">
    <source>
        <dbReference type="Proteomes" id="UP001156882"/>
    </source>
</evidence>
<name>A0ABQ6CHZ0_9HYPH</name>
<gene>
    <name evidence="2" type="ORF">GCM10007874_09230</name>
</gene>